<evidence type="ECO:0000256" key="2">
    <source>
        <dbReference type="ARBA" id="ARBA00023136"/>
    </source>
</evidence>
<feature type="domain" description="TonB-dependent transporter Oar-like beta-barrel" evidence="4">
    <location>
        <begin position="172"/>
        <end position="236"/>
    </location>
</feature>
<dbReference type="GO" id="GO:0009279">
    <property type="term" value="C:cell outer membrane"/>
    <property type="evidence" value="ECO:0007669"/>
    <property type="project" value="UniProtKB-SubCell"/>
</dbReference>
<evidence type="ECO:0000256" key="3">
    <source>
        <dbReference type="ARBA" id="ARBA00023237"/>
    </source>
</evidence>
<reference evidence="5 6" key="1">
    <citation type="journal article" date="2012" name="J. Bacteriol.">
        <title>Genome Sequence of the Protease-Producing Bacterium Rheinheimera nanhaiensis E407-8T, Isolated from Deep-Sea Sediment of the South China Sea.</title>
        <authorList>
            <person name="Zhang X.-Y."/>
            <person name="Zhang Y.-J."/>
            <person name="Qin Q.-L."/>
            <person name="Xie B.-B."/>
            <person name="Chen X.-L."/>
            <person name="Zhou B.-C."/>
            <person name="Zhang Y.-Z."/>
        </authorList>
    </citation>
    <scope>NUCLEOTIDE SEQUENCE [LARGE SCALE GENOMIC DNA]</scope>
    <source>
        <strain evidence="5 6">E407-8</strain>
    </source>
</reference>
<accession>I1DZC2</accession>
<keyword evidence="6" id="KW-1185">Reference proteome</keyword>
<dbReference type="SUPFAM" id="SSF56935">
    <property type="entry name" value="Porins"/>
    <property type="match status" value="1"/>
</dbReference>
<evidence type="ECO:0000313" key="6">
    <source>
        <dbReference type="Proteomes" id="UP000004374"/>
    </source>
</evidence>
<gene>
    <name evidence="5" type="ORF">RNAN_2403</name>
</gene>
<dbReference type="InterPro" id="IPR057601">
    <property type="entry name" value="Oar-like_b-barrel"/>
</dbReference>
<dbReference type="STRING" id="562729.RNAN_2403"/>
<comment type="subcellular location">
    <subcellularLocation>
        <location evidence="1">Cell outer membrane</location>
    </subcellularLocation>
</comment>
<keyword evidence="3" id="KW-0998">Cell outer membrane</keyword>
<proteinExistence type="predicted"/>
<dbReference type="AlphaFoldDB" id="I1DZC2"/>
<sequence length="990" mass="109705">MRGLPVGGPYIVTVQDSVNGSKTVNDVYLKLGETLNLPLMLEQAQIEKIAVTGSRILNPNYGGKGPASNFNLADLQDAPAINRDIKDVIKIDPRIYLDAGNNDGIQCAGANPRFNSLTVDGVRMNDNFGLNSNGYPTERIPFSFDAISQVAVELAPFDVKYGGFTACNINAVTKSGSNEFSGSVFFDYTNDSLQGDKIEGQSINIGDFSEKRYGINMGGALVKDKLFFFAAYEKLEGADTFERGAEDSNAAVRVRGVTQAQLDEIARIARDVYGFEPGSFPASIPVEDEKLLLKLDWQINDTHRAALTYNYNDGYSIAESDSGSTRIEFSNHYYERGAEFTSFVGQLFSDWSDNFSTEVRLGWSELDARVNPLGGTEVGEIQITIPNDGSFTAPVVFLGADDSRHANKLKYDTTFMRIAGTYVLGDHIITAGFEREQYDVYNLFIQEAEGEFYFGSISDFEQGLANRIIYENAGITNNPQDAAATFKYAVNTLYLQDEYFFYDYDLTLTYGLRYDWYTSNDQPVLNPGFEGLYGFSNQQNLDGEGLLQPRFGFNWGASDQLEVRGGIGYYSGGNPNVWLSNNYANNGVTQIESQLGATNLFEIPHTGSGRPLIDIPQSLFDDVASGVGRVGGLNVLDPNFKLPSEWKYALGATYTFDSEYVLLADLLYTKKKDAATIVDLSRVQTGTAVDGRPIYGSSNGRRQDFMLTNVDGDSGKTVSFSTSVLKSYDFGLDWALAYAYNKAEDVNPMTSSVAFSNYANVAVSSTEAPDVARSNYDIPHRFTLKVGYKHEFIDGYATKFMLFGTHNKGRPFSYVFDNTDDSRRPDQNFLNSAFGDTVNTDRHLVYVPTGVNDPNVTFDGALADPARQAAFFAMLDETGLSKYAGQIAPRNEFDSDWFTKFDLRIEQEVPGFYDNHKGSVYFMIENLGNLLNDDWGVMKEASFPRMQAVVDATLNNDGTYTYRNFRTPAGQSLVADASLWTMRLGVKYKF</sequence>
<dbReference type="Gene3D" id="2.40.170.20">
    <property type="entry name" value="TonB-dependent receptor, beta-barrel domain"/>
    <property type="match status" value="1"/>
</dbReference>
<dbReference type="InterPro" id="IPR037066">
    <property type="entry name" value="Plug_dom_sf"/>
</dbReference>
<dbReference type="Gene3D" id="2.170.130.10">
    <property type="entry name" value="TonB-dependent receptor, plug domain"/>
    <property type="match status" value="1"/>
</dbReference>
<keyword evidence="2" id="KW-0472">Membrane</keyword>
<feature type="domain" description="TonB-dependent transporter Oar-like beta-barrel" evidence="4">
    <location>
        <begin position="287"/>
        <end position="817"/>
    </location>
</feature>
<protein>
    <submittedName>
        <fullName evidence="5">OmpA family Oar-like outer membrane protein</fullName>
    </submittedName>
</protein>
<dbReference type="InterPro" id="IPR036942">
    <property type="entry name" value="Beta-barrel_TonB_sf"/>
</dbReference>
<evidence type="ECO:0000313" key="5">
    <source>
        <dbReference type="EMBL" id="GAB59400.1"/>
    </source>
</evidence>
<evidence type="ECO:0000256" key="1">
    <source>
        <dbReference type="ARBA" id="ARBA00004442"/>
    </source>
</evidence>
<evidence type="ECO:0000259" key="4">
    <source>
        <dbReference type="Pfam" id="PF25183"/>
    </source>
</evidence>
<organism evidence="5 6">
    <name type="scientific">Rheinheimera nanhaiensis E407-8</name>
    <dbReference type="NCBI Taxonomy" id="562729"/>
    <lineage>
        <taxon>Bacteria</taxon>
        <taxon>Pseudomonadati</taxon>
        <taxon>Pseudomonadota</taxon>
        <taxon>Gammaproteobacteria</taxon>
        <taxon>Chromatiales</taxon>
        <taxon>Chromatiaceae</taxon>
        <taxon>Rheinheimera</taxon>
    </lineage>
</organism>
<dbReference type="EMBL" id="BAFK01000013">
    <property type="protein sequence ID" value="GAB59400.1"/>
    <property type="molecule type" value="Genomic_DNA"/>
</dbReference>
<dbReference type="Proteomes" id="UP000004374">
    <property type="component" value="Unassembled WGS sequence"/>
</dbReference>
<dbReference type="Pfam" id="PF25183">
    <property type="entry name" value="OMP_b-brl_4"/>
    <property type="match status" value="2"/>
</dbReference>
<name>I1DZC2_9GAMM</name>
<comment type="caution">
    <text evidence="5">The sequence shown here is derived from an EMBL/GenBank/DDBJ whole genome shotgun (WGS) entry which is preliminary data.</text>
</comment>